<feature type="transmembrane region" description="Helical" evidence="9">
    <location>
        <begin position="33"/>
        <end position="54"/>
    </location>
</feature>
<accession>A0A4Q9VWK9</accession>
<dbReference type="SUPFAM" id="SSF90123">
    <property type="entry name" value="ABC transporter transmembrane region"/>
    <property type="match status" value="1"/>
</dbReference>
<keyword evidence="5" id="KW-0547">Nucleotide-binding</keyword>
<dbReference type="EMBL" id="SJFN01000003">
    <property type="protein sequence ID" value="TBW40715.1"/>
    <property type="molecule type" value="Genomic_DNA"/>
</dbReference>
<dbReference type="SMART" id="SM00382">
    <property type="entry name" value="AAA"/>
    <property type="match status" value="1"/>
</dbReference>
<dbReference type="InterPro" id="IPR017871">
    <property type="entry name" value="ABC_transporter-like_CS"/>
</dbReference>
<evidence type="ECO:0000256" key="6">
    <source>
        <dbReference type="ARBA" id="ARBA00022840"/>
    </source>
</evidence>
<dbReference type="PANTHER" id="PTHR24221">
    <property type="entry name" value="ATP-BINDING CASSETTE SUB-FAMILY B"/>
    <property type="match status" value="1"/>
</dbReference>
<sequence length="592" mass="63913">MALPALQTILDGHNVALIRRLVGEQGRRHRTGYVVAVLCMVATAVTTSLSAWIMKDVINEVFIGKNGSAVFLVAGAVMAIYMVKGAATYGQQVVLSRIANAIIADVQRRLFGHLLEMDVAYVLARHTSEFVARQSFIANACGTILNTVVTAIGRDLLSVIGLLVVMVIQDPMLSVLGLGLMPLSVFGVQKLVKRAKKAMLAGYSGGMAVVENIQETILGFRQVKAFALEDHMRGRVDRAILDVERAANKLANVGARTSPMMETLGGLAVAAVILYGGWRVTSAGATPGTFFSFITALLLIYEPAKRLARVHVDLSSNLVGVNIFYDFMDEPARERDEGPRPPLAVDGGRIEFRDVRFAYRPEEEVLRGLDLTAEAGKTTALVGPSGGGKSTILALLLRFWEPSAGTITIDGQSIDAVERRSLRRHIALVSQDAFLFKGTVFENITLGRPGASRDEVIAAAQAAAAHDFITGFQNGYDTEIGENGTQLSGGQRQRLAIARAILKDAPILLLDEATAALDTESEQAIQKALDRLSRGRTTLVIAHRLQTIQRADTICVIEGGRVVESGRHDELLALDGRYRRLHDVQFGGGEAH</sequence>
<evidence type="ECO:0000313" key="12">
    <source>
        <dbReference type="EMBL" id="TBW40715.1"/>
    </source>
</evidence>
<dbReference type="GO" id="GO:0140359">
    <property type="term" value="F:ABC-type transporter activity"/>
    <property type="evidence" value="ECO:0007669"/>
    <property type="project" value="InterPro"/>
</dbReference>
<gene>
    <name evidence="12" type="ORF">EYW49_03020</name>
</gene>
<dbReference type="AlphaFoldDB" id="A0A4Q9VWK9"/>
<dbReference type="InterPro" id="IPR003593">
    <property type="entry name" value="AAA+_ATPase"/>
</dbReference>
<dbReference type="InterPro" id="IPR036640">
    <property type="entry name" value="ABC1_TM_sf"/>
</dbReference>
<dbReference type="InterPro" id="IPR011527">
    <property type="entry name" value="ABC1_TM_dom"/>
</dbReference>
<keyword evidence="3" id="KW-0813">Transport</keyword>
<dbReference type="Pfam" id="PF00005">
    <property type="entry name" value="ABC_tran"/>
    <property type="match status" value="1"/>
</dbReference>
<dbReference type="FunFam" id="3.40.50.300:FF:000287">
    <property type="entry name" value="Multidrug ABC transporter ATP-binding protein"/>
    <property type="match status" value="1"/>
</dbReference>
<dbReference type="GO" id="GO:0005524">
    <property type="term" value="F:ATP binding"/>
    <property type="evidence" value="ECO:0007669"/>
    <property type="project" value="UniProtKB-KW"/>
</dbReference>
<dbReference type="PANTHER" id="PTHR24221:SF654">
    <property type="entry name" value="ATP-BINDING CASSETTE SUB-FAMILY B MEMBER 6"/>
    <property type="match status" value="1"/>
</dbReference>
<comment type="similarity">
    <text evidence="2">Belongs to the ABC transporter superfamily.</text>
</comment>
<comment type="caution">
    <text evidence="12">The sequence shown here is derived from an EMBL/GenBank/DDBJ whole genome shotgun (WGS) entry which is preliminary data.</text>
</comment>
<feature type="transmembrane region" description="Helical" evidence="9">
    <location>
        <begin position="143"/>
        <end position="168"/>
    </location>
</feature>
<dbReference type="Gene3D" id="1.20.1560.10">
    <property type="entry name" value="ABC transporter type 1, transmembrane domain"/>
    <property type="match status" value="1"/>
</dbReference>
<dbReference type="CDD" id="cd18552">
    <property type="entry name" value="ABC_6TM_MsbA_like"/>
    <property type="match status" value="1"/>
</dbReference>
<feature type="domain" description="ABC transporter" evidence="10">
    <location>
        <begin position="350"/>
        <end position="584"/>
    </location>
</feature>
<feature type="transmembrane region" description="Helical" evidence="9">
    <location>
        <begin position="66"/>
        <end position="83"/>
    </location>
</feature>
<dbReference type="InterPro" id="IPR039421">
    <property type="entry name" value="Type_1_exporter"/>
</dbReference>
<evidence type="ECO:0000256" key="7">
    <source>
        <dbReference type="ARBA" id="ARBA00022989"/>
    </source>
</evidence>
<evidence type="ECO:0000259" key="11">
    <source>
        <dbReference type="PROSITE" id="PS50929"/>
    </source>
</evidence>
<feature type="domain" description="ABC transmembrane type-1" evidence="11">
    <location>
        <begin position="34"/>
        <end position="316"/>
    </location>
</feature>
<evidence type="ECO:0000313" key="13">
    <source>
        <dbReference type="Proteomes" id="UP000292781"/>
    </source>
</evidence>
<dbReference type="InterPro" id="IPR003439">
    <property type="entry name" value="ABC_transporter-like_ATP-bd"/>
</dbReference>
<dbReference type="Proteomes" id="UP000292781">
    <property type="component" value="Unassembled WGS sequence"/>
</dbReference>
<dbReference type="InterPro" id="IPR027417">
    <property type="entry name" value="P-loop_NTPase"/>
</dbReference>
<keyword evidence="7 9" id="KW-1133">Transmembrane helix</keyword>
<evidence type="ECO:0000256" key="9">
    <source>
        <dbReference type="SAM" id="Phobius"/>
    </source>
</evidence>
<name>A0A4Q9VWK9_9HYPH</name>
<dbReference type="GO" id="GO:0016887">
    <property type="term" value="F:ATP hydrolysis activity"/>
    <property type="evidence" value="ECO:0007669"/>
    <property type="project" value="InterPro"/>
</dbReference>
<dbReference type="PROSITE" id="PS00211">
    <property type="entry name" value="ABC_TRANSPORTER_1"/>
    <property type="match status" value="1"/>
</dbReference>
<evidence type="ECO:0000256" key="8">
    <source>
        <dbReference type="ARBA" id="ARBA00023136"/>
    </source>
</evidence>
<evidence type="ECO:0000259" key="10">
    <source>
        <dbReference type="PROSITE" id="PS50893"/>
    </source>
</evidence>
<protein>
    <submittedName>
        <fullName evidence="12">ABC transporter ATP-binding protein</fullName>
    </submittedName>
</protein>
<comment type="subcellular location">
    <subcellularLocation>
        <location evidence="1">Cell membrane</location>
        <topology evidence="1">Multi-pass membrane protein</topology>
    </subcellularLocation>
</comment>
<dbReference type="PROSITE" id="PS50929">
    <property type="entry name" value="ABC_TM1F"/>
    <property type="match status" value="1"/>
</dbReference>
<dbReference type="GO" id="GO:0034040">
    <property type="term" value="F:ATPase-coupled lipid transmembrane transporter activity"/>
    <property type="evidence" value="ECO:0007669"/>
    <property type="project" value="TreeGrafter"/>
</dbReference>
<evidence type="ECO:0000256" key="1">
    <source>
        <dbReference type="ARBA" id="ARBA00004651"/>
    </source>
</evidence>
<dbReference type="GO" id="GO:0005886">
    <property type="term" value="C:plasma membrane"/>
    <property type="evidence" value="ECO:0007669"/>
    <property type="project" value="UniProtKB-SubCell"/>
</dbReference>
<keyword evidence="4 9" id="KW-0812">Transmembrane</keyword>
<evidence type="ECO:0000256" key="4">
    <source>
        <dbReference type="ARBA" id="ARBA00022692"/>
    </source>
</evidence>
<evidence type="ECO:0000256" key="2">
    <source>
        <dbReference type="ARBA" id="ARBA00005417"/>
    </source>
</evidence>
<reference evidence="12 13" key="1">
    <citation type="submission" date="2019-02" db="EMBL/GenBank/DDBJ databases">
        <title>Siculibacillus lacustris gen. nov., sp. nov., a new rosette-forming bacterium isolated from a freshwater crater lake (Lake St. Ana, Romania).</title>
        <authorList>
            <person name="Felfoldi T."/>
            <person name="Marton Z."/>
            <person name="Szabo A."/>
            <person name="Mentes A."/>
            <person name="Boka K."/>
            <person name="Marialigeti K."/>
            <person name="Mathe I."/>
            <person name="Koncz M."/>
            <person name="Schumann P."/>
            <person name="Toth E."/>
        </authorList>
    </citation>
    <scope>NUCLEOTIDE SEQUENCE [LARGE SCALE GENOMIC DNA]</scope>
    <source>
        <strain evidence="12 13">SA-279</strain>
    </source>
</reference>
<dbReference type="Gene3D" id="3.40.50.300">
    <property type="entry name" value="P-loop containing nucleotide triphosphate hydrolases"/>
    <property type="match status" value="1"/>
</dbReference>
<proteinExistence type="inferred from homology"/>
<dbReference type="OrthoDB" id="9804259at2"/>
<keyword evidence="6 12" id="KW-0067">ATP-binding</keyword>
<dbReference type="SUPFAM" id="SSF52540">
    <property type="entry name" value="P-loop containing nucleoside triphosphate hydrolases"/>
    <property type="match status" value="1"/>
</dbReference>
<dbReference type="Pfam" id="PF00664">
    <property type="entry name" value="ABC_membrane"/>
    <property type="match status" value="1"/>
</dbReference>
<evidence type="ECO:0000256" key="3">
    <source>
        <dbReference type="ARBA" id="ARBA00022448"/>
    </source>
</evidence>
<dbReference type="RefSeq" id="WP_131305939.1">
    <property type="nucleotide sequence ID" value="NZ_SJFN01000003.1"/>
</dbReference>
<evidence type="ECO:0000256" key="5">
    <source>
        <dbReference type="ARBA" id="ARBA00022741"/>
    </source>
</evidence>
<organism evidence="12 13">
    <name type="scientific">Siculibacillus lacustris</name>
    <dbReference type="NCBI Taxonomy" id="1549641"/>
    <lineage>
        <taxon>Bacteria</taxon>
        <taxon>Pseudomonadati</taxon>
        <taxon>Pseudomonadota</taxon>
        <taxon>Alphaproteobacteria</taxon>
        <taxon>Hyphomicrobiales</taxon>
        <taxon>Ancalomicrobiaceae</taxon>
        <taxon>Siculibacillus</taxon>
    </lineage>
</organism>
<dbReference type="PROSITE" id="PS50893">
    <property type="entry name" value="ABC_TRANSPORTER_2"/>
    <property type="match status" value="1"/>
</dbReference>
<keyword evidence="8 9" id="KW-0472">Membrane</keyword>
<keyword evidence="13" id="KW-1185">Reference proteome</keyword>